<feature type="transmembrane region" description="Helical" evidence="1">
    <location>
        <begin position="20"/>
        <end position="49"/>
    </location>
</feature>
<accession>A0A4E0Q3U4</accession>
<name>A0A4E0Q3U4_9EURY</name>
<evidence type="ECO:0008006" key="4">
    <source>
        <dbReference type="Google" id="ProtNLM"/>
    </source>
</evidence>
<comment type="caution">
    <text evidence="2">The sequence shown here is derived from an EMBL/GenBank/DDBJ whole genome shotgun (WGS) entry which is preliminary data.</text>
</comment>
<keyword evidence="1" id="KW-1133">Transmembrane helix</keyword>
<gene>
    <name evidence="2" type="ORF">CUN85_10080</name>
</gene>
<evidence type="ECO:0000256" key="1">
    <source>
        <dbReference type="SAM" id="Phobius"/>
    </source>
</evidence>
<keyword evidence="3" id="KW-1185">Reference proteome</keyword>
<organism evidence="2 3">
    <name type="scientific">Methanolobus halotolerans</name>
    <dbReference type="NCBI Taxonomy" id="2052935"/>
    <lineage>
        <taxon>Archaea</taxon>
        <taxon>Methanobacteriati</taxon>
        <taxon>Methanobacteriota</taxon>
        <taxon>Stenosarchaea group</taxon>
        <taxon>Methanomicrobia</taxon>
        <taxon>Methanosarcinales</taxon>
        <taxon>Methanosarcinaceae</taxon>
        <taxon>Methanolobus</taxon>
    </lineage>
</organism>
<sequence>MIFPGLGQISNGDMKKGLLFFAIAFTLILTLHLGVTFIILAIFWLYNIYDAYTVAKKRS</sequence>
<dbReference type="EMBL" id="PGGK01000011">
    <property type="protein sequence ID" value="TGC08178.1"/>
    <property type="molecule type" value="Genomic_DNA"/>
</dbReference>
<keyword evidence="1" id="KW-0812">Transmembrane</keyword>
<keyword evidence="1" id="KW-0472">Membrane</keyword>
<reference evidence="2 3" key="1">
    <citation type="submission" date="2017-11" db="EMBL/GenBank/DDBJ databases">
        <title>Isolation and Characterization of Methanogenic Archaea from Saline Meromictic Lake at Siberia.</title>
        <authorList>
            <person name="Shen Y."/>
            <person name="Huang H.-H."/>
            <person name="Lai M.-C."/>
            <person name="Chen S.-C."/>
        </authorList>
    </citation>
    <scope>NUCLEOTIDE SEQUENCE [LARGE SCALE GENOMIC DNA]</scope>
    <source>
        <strain evidence="2 3">SY-01</strain>
    </source>
</reference>
<evidence type="ECO:0000313" key="2">
    <source>
        <dbReference type="EMBL" id="TGC08178.1"/>
    </source>
</evidence>
<protein>
    <recommendedName>
        <fullName evidence="4">TM2 domain-containing protein</fullName>
    </recommendedName>
</protein>
<evidence type="ECO:0000313" key="3">
    <source>
        <dbReference type="Proteomes" id="UP000297295"/>
    </source>
</evidence>
<dbReference type="AlphaFoldDB" id="A0A4E0Q3U4"/>
<proteinExistence type="predicted"/>
<dbReference type="Proteomes" id="UP000297295">
    <property type="component" value="Unassembled WGS sequence"/>
</dbReference>